<gene>
    <name evidence="3" type="ORF">HDA43_003929</name>
</gene>
<evidence type="ECO:0000313" key="3">
    <source>
        <dbReference type="EMBL" id="NYF41728.1"/>
    </source>
</evidence>
<feature type="region of interest" description="Disordered" evidence="1">
    <location>
        <begin position="1"/>
        <end position="21"/>
    </location>
</feature>
<dbReference type="GO" id="GO:0006313">
    <property type="term" value="P:DNA transposition"/>
    <property type="evidence" value="ECO:0007669"/>
    <property type="project" value="InterPro"/>
</dbReference>
<evidence type="ECO:0000259" key="2">
    <source>
        <dbReference type="Pfam" id="PF01526"/>
    </source>
</evidence>
<sequence>MRREGQERNPGEARHGGAGAAGGDLRKALYPVVGERTLEDIIAEAKANEKELRREIHEGLNVVEKWDSANKDVFYGKAGDPTGGDREHVEVSALALHLVQAAVVYLNTRMVQIVPAEPKWRKRLTDADRRGLSALFWSHLNLYGKFELDMSKQLDLGPGLSAQVQQSDDPL</sequence>
<comment type="caution">
    <text evidence="3">The sequence shown here is derived from an EMBL/GenBank/DDBJ whole genome shotgun (WGS) entry which is preliminary data.</text>
</comment>
<dbReference type="Pfam" id="PF01526">
    <property type="entry name" value="DDE_Tnp_Tn3"/>
    <property type="match status" value="1"/>
</dbReference>
<evidence type="ECO:0000256" key="1">
    <source>
        <dbReference type="SAM" id="MobiDB-lite"/>
    </source>
</evidence>
<dbReference type="InterPro" id="IPR002513">
    <property type="entry name" value="Tn3_Tnp_DDE_dom"/>
</dbReference>
<accession>A0A852V242</accession>
<organism evidence="3 4">
    <name type="scientific">Streptosporangium sandarakinum</name>
    <dbReference type="NCBI Taxonomy" id="1260955"/>
    <lineage>
        <taxon>Bacteria</taxon>
        <taxon>Bacillati</taxon>
        <taxon>Actinomycetota</taxon>
        <taxon>Actinomycetes</taxon>
        <taxon>Streptosporangiales</taxon>
        <taxon>Streptosporangiaceae</taxon>
        <taxon>Streptosporangium</taxon>
    </lineage>
</organism>
<dbReference type="RefSeq" id="WP_179823711.1">
    <property type="nucleotide sequence ID" value="NZ_JACCCO010000002.1"/>
</dbReference>
<dbReference type="EMBL" id="JACCCO010000002">
    <property type="protein sequence ID" value="NYF41728.1"/>
    <property type="molecule type" value="Genomic_DNA"/>
</dbReference>
<reference evidence="3 4" key="1">
    <citation type="submission" date="2020-07" db="EMBL/GenBank/DDBJ databases">
        <title>Sequencing the genomes of 1000 actinobacteria strains.</title>
        <authorList>
            <person name="Klenk H.-P."/>
        </authorList>
    </citation>
    <scope>NUCLEOTIDE SEQUENCE [LARGE SCALE GENOMIC DNA]</scope>
    <source>
        <strain evidence="3 4">DSM 45763</strain>
    </source>
</reference>
<keyword evidence="4" id="KW-1185">Reference proteome</keyword>
<feature type="domain" description="Tn3 transposase DDE" evidence="2">
    <location>
        <begin position="48"/>
        <end position="146"/>
    </location>
</feature>
<dbReference type="GO" id="GO:0004803">
    <property type="term" value="F:transposase activity"/>
    <property type="evidence" value="ECO:0007669"/>
    <property type="project" value="InterPro"/>
</dbReference>
<name>A0A852V242_9ACTN</name>
<proteinExistence type="predicted"/>
<feature type="compositionally biased region" description="Basic and acidic residues" evidence="1">
    <location>
        <begin position="1"/>
        <end position="15"/>
    </location>
</feature>
<evidence type="ECO:0000313" key="4">
    <source>
        <dbReference type="Proteomes" id="UP000576393"/>
    </source>
</evidence>
<protein>
    <recommendedName>
        <fullName evidence="2">Tn3 transposase DDE domain-containing protein</fullName>
    </recommendedName>
</protein>
<dbReference type="Proteomes" id="UP000576393">
    <property type="component" value="Unassembled WGS sequence"/>
</dbReference>
<dbReference type="AlphaFoldDB" id="A0A852V242"/>